<protein>
    <submittedName>
        <fullName evidence="1">Uncharacterized protein</fullName>
    </submittedName>
</protein>
<dbReference type="EMBL" id="CP014578">
    <property type="protein sequence ID" value="ANB73840.1"/>
    <property type="molecule type" value="Genomic_DNA"/>
</dbReference>
<dbReference type="KEGG" id="buz:AYM40_16840"/>
<accession>A0A160FMK1</accession>
<dbReference type="AlphaFoldDB" id="A0A160FMK1"/>
<gene>
    <name evidence="1" type="ORF">AYM40_16840</name>
</gene>
<sequence>MNKEIATELDRLLRDAFRLVEDSIRLVQERCSVEEFEFFRTEAGRVAGGISLLLLPLWEDYPDLAPAGVIVNPPKKRKGKR</sequence>
<evidence type="ECO:0000313" key="1">
    <source>
        <dbReference type="EMBL" id="ANB73840.1"/>
    </source>
</evidence>
<reference evidence="1 2" key="1">
    <citation type="journal article" date="2016" name="Gene">
        <title>PacBio SMRT assembly of a complex multi-replicon genome reveals chlorocatechol degradative operon in a region of genome plasticity.</title>
        <authorList>
            <person name="Ricker N."/>
            <person name="Shen S.Y."/>
            <person name="Goordial J."/>
            <person name="Jin S."/>
            <person name="Fulthorpe R.R."/>
        </authorList>
    </citation>
    <scope>NUCLEOTIDE SEQUENCE [LARGE SCALE GENOMIC DNA]</scope>
    <source>
        <strain evidence="1 2">OLGA172</strain>
    </source>
</reference>
<evidence type="ECO:0000313" key="2">
    <source>
        <dbReference type="Proteomes" id="UP000076852"/>
    </source>
</evidence>
<keyword evidence="2" id="KW-1185">Reference proteome</keyword>
<dbReference type="OrthoDB" id="9008236at2"/>
<name>A0A160FMK1_9BURK</name>
<proteinExistence type="predicted"/>
<dbReference type="Proteomes" id="UP000076852">
    <property type="component" value="Chromosome 1"/>
</dbReference>
<organism evidence="1 2">
    <name type="scientific">Paraburkholderia phytofirmans OLGA172</name>
    <dbReference type="NCBI Taxonomy" id="1417228"/>
    <lineage>
        <taxon>Bacteria</taxon>
        <taxon>Pseudomonadati</taxon>
        <taxon>Pseudomonadota</taxon>
        <taxon>Betaproteobacteria</taxon>
        <taxon>Burkholderiales</taxon>
        <taxon>Burkholderiaceae</taxon>
        <taxon>Paraburkholderia</taxon>
    </lineage>
</organism>
<dbReference type="RefSeq" id="WP_063497205.1">
    <property type="nucleotide sequence ID" value="NZ_CP014578.1"/>
</dbReference>